<keyword evidence="8" id="KW-1185">Reference proteome</keyword>
<feature type="transmembrane region" description="Helical" evidence="5">
    <location>
        <begin position="96"/>
        <end position="115"/>
    </location>
</feature>
<feature type="transmembrane region" description="Helical" evidence="5">
    <location>
        <begin position="229"/>
        <end position="246"/>
    </location>
</feature>
<keyword evidence="7" id="KW-0436">Ligase</keyword>
<dbReference type="EMBL" id="CP054491">
    <property type="protein sequence ID" value="QKQ25464.1"/>
    <property type="molecule type" value="Genomic_DNA"/>
</dbReference>
<feature type="transmembrane region" description="Helical" evidence="5">
    <location>
        <begin position="40"/>
        <end position="60"/>
    </location>
</feature>
<dbReference type="InterPro" id="IPR007016">
    <property type="entry name" value="O-antigen_ligase-rel_domated"/>
</dbReference>
<keyword evidence="4 5" id="KW-0472">Membrane</keyword>
<sequence length="642" mass="71881">MMQFKDRLINVRPNEWIASIFFVVSLYFGLKFTGGVRFDFMSIAVLLLIASALISSKGYFPASILANLKYPLVAFMALTVWIAISVLWSVAPSTTYLLMALPMAMLFSMIFGASMSVGLRSLLAYLLMVCGVLLAVLSVFQTVILDAGRPTGLFINTNSNAALMSLMVLPVISSFFSEGSLRKDVVKGIVITLLTLTIFLCQSRGALLGLTIALLFVFYVLREVSFRKKIALIICLAVGFVAAELIQKRSLTDRIEQTVVAVNTTATTALSDRTDIWNAAWEMYKARPYVGSGWGTFWASYPSHKKNEERSAGQHVHNDYLEMLVELGPVAVILLAIAATLLFKQAARVLRIDKQTRYEAAGIYAAVLAVSIHSLFTFNFYLISILIIVCLYIGWLTGYERGAPLIGIASEGKSIVSDSGQLISYVIIFLAVTWLTLLTISEYRLNNINDSDNAGEAILKISEAGKLFPFTDRPEILIARQIDRALREQSVTIDNRDRVIEFALVQLERAEEKFPIRWENYFYRAQLMRNSTKAYSVAVIEHNFQRSLENNPAYLPARLNYADYLESLGRGADAFKLLEDGWGRYYYESTVNIESYLEKIVSGRVEAGHVAEAHKAEQLLEKIRMRIGKRRGEFVNFVAKLP</sequence>
<dbReference type="GO" id="GO:0016874">
    <property type="term" value="F:ligase activity"/>
    <property type="evidence" value="ECO:0007669"/>
    <property type="project" value="UniProtKB-KW"/>
</dbReference>
<accession>A0A6N0HSY7</accession>
<organism evidence="7 8">
    <name type="scientific">Candidatus Reidiella endopervernicosa</name>
    <dbReference type="NCBI Taxonomy" id="2738883"/>
    <lineage>
        <taxon>Bacteria</taxon>
        <taxon>Pseudomonadati</taxon>
        <taxon>Pseudomonadota</taxon>
        <taxon>Gammaproteobacteria</taxon>
        <taxon>Candidatus Reidiella</taxon>
    </lineage>
</organism>
<feature type="transmembrane region" description="Helical" evidence="5">
    <location>
        <begin position="72"/>
        <end position="90"/>
    </location>
</feature>
<dbReference type="PANTHER" id="PTHR37422">
    <property type="entry name" value="TEICHURONIC ACID BIOSYNTHESIS PROTEIN TUAE"/>
    <property type="match status" value="1"/>
</dbReference>
<dbReference type="PANTHER" id="PTHR37422:SF23">
    <property type="entry name" value="TEICHURONIC ACID BIOSYNTHESIS PROTEIN TUAE"/>
    <property type="match status" value="1"/>
</dbReference>
<evidence type="ECO:0000256" key="2">
    <source>
        <dbReference type="ARBA" id="ARBA00022692"/>
    </source>
</evidence>
<protein>
    <submittedName>
        <fullName evidence="7">O-antigen ligase family protein</fullName>
    </submittedName>
</protein>
<dbReference type="AlphaFoldDB" id="A0A6N0HSY7"/>
<dbReference type="GO" id="GO:0016020">
    <property type="term" value="C:membrane"/>
    <property type="evidence" value="ECO:0007669"/>
    <property type="project" value="UniProtKB-SubCell"/>
</dbReference>
<feature type="transmembrane region" description="Helical" evidence="5">
    <location>
        <begin position="16"/>
        <end position="34"/>
    </location>
</feature>
<evidence type="ECO:0000256" key="3">
    <source>
        <dbReference type="ARBA" id="ARBA00022989"/>
    </source>
</evidence>
<name>A0A6N0HSY7_9GAMM</name>
<dbReference type="Proteomes" id="UP000509658">
    <property type="component" value="Chromosome"/>
</dbReference>
<feature type="transmembrane region" description="Helical" evidence="5">
    <location>
        <begin position="206"/>
        <end position="222"/>
    </location>
</feature>
<feature type="transmembrane region" description="Helical" evidence="5">
    <location>
        <begin position="122"/>
        <end position="140"/>
    </location>
</feature>
<feature type="transmembrane region" description="Helical" evidence="5">
    <location>
        <begin position="363"/>
        <end position="395"/>
    </location>
</feature>
<dbReference type="KEGG" id="rev:HUE57_03495"/>
<evidence type="ECO:0000256" key="1">
    <source>
        <dbReference type="ARBA" id="ARBA00004141"/>
    </source>
</evidence>
<evidence type="ECO:0000259" key="6">
    <source>
        <dbReference type="Pfam" id="PF04932"/>
    </source>
</evidence>
<dbReference type="InterPro" id="IPR051533">
    <property type="entry name" value="WaaL-like"/>
</dbReference>
<feature type="transmembrane region" description="Helical" evidence="5">
    <location>
        <begin position="323"/>
        <end position="343"/>
    </location>
</feature>
<evidence type="ECO:0000256" key="4">
    <source>
        <dbReference type="ARBA" id="ARBA00023136"/>
    </source>
</evidence>
<proteinExistence type="predicted"/>
<dbReference type="Pfam" id="PF04932">
    <property type="entry name" value="Wzy_C"/>
    <property type="match status" value="1"/>
</dbReference>
<keyword evidence="2 5" id="KW-0812">Transmembrane</keyword>
<reference evidence="7 8" key="1">
    <citation type="submission" date="2020-05" db="EMBL/GenBank/DDBJ databases">
        <title>Horizontal transmission and recombination maintain forever young bacterial symbiont genomes.</title>
        <authorList>
            <person name="Russell S.L."/>
            <person name="Pepper-Tunick E."/>
            <person name="Svedberg J."/>
            <person name="Byrne A."/>
            <person name="Ruelas Castillo J."/>
            <person name="Vollmers C."/>
            <person name="Beinart R.A."/>
            <person name="Corbett-Detig R."/>
        </authorList>
    </citation>
    <scope>NUCLEOTIDE SEQUENCE [LARGE SCALE GENOMIC DNA]</scope>
    <source>
        <strain evidence="7">Santa_Monica_outfall</strain>
    </source>
</reference>
<feature type="transmembrane region" description="Helical" evidence="5">
    <location>
        <begin position="422"/>
        <end position="440"/>
    </location>
</feature>
<keyword evidence="3 5" id="KW-1133">Transmembrane helix</keyword>
<evidence type="ECO:0000313" key="7">
    <source>
        <dbReference type="EMBL" id="QKQ25464.1"/>
    </source>
</evidence>
<comment type="subcellular location">
    <subcellularLocation>
        <location evidence="1">Membrane</location>
        <topology evidence="1">Multi-pass membrane protein</topology>
    </subcellularLocation>
</comment>
<gene>
    <name evidence="7" type="ORF">HUE57_03495</name>
</gene>
<feature type="transmembrane region" description="Helical" evidence="5">
    <location>
        <begin position="160"/>
        <end position="177"/>
    </location>
</feature>
<evidence type="ECO:0000256" key="5">
    <source>
        <dbReference type="SAM" id="Phobius"/>
    </source>
</evidence>
<evidence type="ECO:0000313" key="8">
    <source>
        <dbReference type="Proteomes" id="UP000509658"/>
    </source>
</evidence>
<feature type="domain" description="O-antigen ligase-related" evidence="6">
    <location>
        <begin position="191"/>
        <end position="335"/>
    </location>
</feature>